<dbReference type="Gene3D" id="2.170.150.80">
    <property type="entry name" value="NAC domain"/>
    <property type="match status" value="1"/>
</dbReference>
<sequence>MVKRRRVKKKKELTEAEIEALYYINYDFLDDISEEEEIRIRDAQKKKKYLLKGTTDEYTDDEVYAQMCAESYDRIQETRKFKSAQTREEMKKLLGLGYSFCPSEGVLVDYYLRKKIMDEPIDYCLIEEVDNVYAIHPQDLAGISQVQYFFTSHPFELQSTDVKGRWIASVKEDIVFKDVKVGFKQTVNYCQGNHKSGYNITEYQLCSLPENPKNGLWFICKLNMDGISVDELN</sequence>
<evidence type="ECO:0000256" key="4">
    <source>
        <dbReference type="ARBA" id="ARBA00023242"/>
    </source>
</evidence>
<name>A0A835HXV8_9MAGN</name>
<keyword evidence="7" id="KW-1185">Reference proteome</keyword>
<evidence type="ECO:0000256" key="2">
    <source>
        <dbReference type="ARBA" id="ARBA00023125"/>
    </source>
</evidence>
<keyword evidence="1" id="KW-0805">Transcription regulation</keyword>
<dbReference type="OrthoDB" id="1429682at2759"/>
<evidence type="ECO:0000313" key="7">
    <source>
        <dbReference type="Proteomes" id="UP000631114"/>
    </source>
</evidence>
<gene>
    <name evidence="6" type="ORF">IFM89_038595</name>
</gene>
<keyword evidence="4" id="KW-0539">Nucleus</keyword>
<dbReference type="SUPFAM" id="SSF101941">
    <property type="entry name" value="NAC domain"/>
    <property type="match status" value="1"/>
</dbReference>
<dbReference type="EMBL" id="JADFTS010000005">
    <property type="protein sequence ID" value="KAF9607711.1"/>
    <property type="molecule type" value="Genomic_DNA"/>
</dbReference>
<dbReference type="PANTHER" id="PTHR31719:SF179">
    <property type="entry name" value="OS08G0148400 PROTEIN"/>
    <property type="match status" value="1"/>
</dbReference>
<proteinExistence type="predicted"/>
<keyword evidence="2" id="KW-0238">DNA-binding</keyword>
<evidence type="ECO:0000313" key="6">
    <source>
        <dbReference type="EMBL" id="KAF9607711.1"/>
    </source>
</evidence>
<dbReference type="GO" id="GO:0006355">
    <property type="term" value="P:regulation of DNA-templated transcription"/>
    <property type="evidence" value="ECO:0007669"/>
    <property type="project" value="InterPro"/>
</dbReference>
<protein>
    <recommendedName>
        <fullName evidence="5">NAC domain-containing protein</fullName>
    </recommendedName>
</protein>
<dbReference type="Proteomes" id="UP000631114">
    <property type="component" value="Unassembled WGS sequence"/>
</dbReference>
<keyword evidence="3" id="KW-0804">Transcription</keyword>
<organism evidence="6 7">
    <name type="scientific">Coptis chinensis</name>
    <dbReference type="NCBI Taxonomy" id="261450"/>
    <lineage>
        <taxon>Eukaryota</taxon>
        <taxon>Viridiplantae</taxon>
        <taxon>Streptophyta</taxon>
        <taxon>Embryophyta</taxon>
        <taxon>Tracheophyta</taxon>
        <taxon>Spermatophyta</taxon>
        <taxon>Magnoliopsida</taxon>
        <taxon>Ranunculales</taxon>
        <taxon>Ranunculaceae</taxon>
        <taxon>Coptidoideae</taxon>
        <taxon>Coptis</taxon>
    </lineage>
</organism>
<dbReference type="AlphaFoldDB" id="A0A835HXV8"/>
<evidence type="ECO:0000259" key="5">
    <source>
        <dbReference type="PROSITE" id="PS51005"/>
    </source>
</evidence>
<feature type="domain" description="NAC" evidence="5">
    <location>
        <begin position="94"/>
        <end position="225"/>
    </location>
</feature>
<dbReference type="PANTHER" id="PTHR31719">
    <property type="entry name" value="NAC TRANSCRIPTION FACTOR 56"/>
    <property type="match status" value="1"/>
</dbReference>
<dbReference type="InterPro" id="IPR036093">
    <property type="entry name" value="NAC_dom_sf"/>
</dbReference>
<dbReference type="GO" id="GO:0003677">
    <property type="term" value="F:DNA binding"/>
    <property type="evidence" value="ECO:0007669"/>
    <property type="project" value="UniProtKB-KW"/>
</dbReference>
<dbReference type="Pfam" id="PF02365">
    <property type="entry name" value="NAM"/>
    <property type="match status" value="1"/>
</dbReference>
<accession>A0A835HXV8</accession>
<reference evidence="6 7" key="1">
    <citation type="submission" date="2020-10" db="EMBL/GenBank/DDBJ databases">
        <title>The Coptis chinensis genome and diversification of protoberbering-type alkaloids.</title>
        <authorList>
            <person name="Wang B."/>
            <person name="Shu S."/>
            <person name="Song C."/>
            <person name="Liu Y."/>
        </authorList>
    </citation>
    <scope>NUCLEOTIDE SEQUENCE [LARGE SCALE GENOMIC DNA]</scope>
    <source>
        <strain evidence="6">HL-2020</strain>
        <tissue evidence="6">Leaf</tissue>
    </source>
</reference>
<evidence type="ECO:0000256" key="1">
    <source>
        <dbReference type="ARBA" id="ARBA00023015"/>
    </source>
</evidence>
<dbReference type="PROSITE" id="PS51005">
    <property type="entry name" value="NAC"/>
    <property type="match status" value="1"/>
</dbReference>
<evidence type="ECO:0000256" key="3">
    <source>
        <dbReference type="ARBA" id="ARBA00023163"/>
    </source>
</evidence>
<dbReference type="InterPro" id="IPR003441">
    <property type="entry name" value="NAC-dom"/>
</dbReference>
<comment type="caution">
    <text evidence="6">The sequence shown here is derived from an EMBL/GenBank/DDBJ whole genome shotgun (WGS) entry which is preliminary data.</text>
</comment>